<accession>A0ABQ6H044</accession>
<dbReference type="InterPro" id="IPR053136">
    <property type="entry name" value="UTP_pyrophosphatase-like"/>
</dbReference>
<dbReference type="Proteomes" id="UP001157133">
    <property type="component" value="Unassembled WGS sequence"/>
</dbReference>
<sequence length="230" mass="26623">MISYQLARSAKRKTLAITVKDGQVFVRAPVYVCQSKIDQFLLEKSHWIGRKLKQSVNNTLAKQNAFCEDEGILFAGQTHTLNYQSQQKAPVIATGDYLHVLVNQSVSDEHSPTLVKNALLTYFNQIISEKLALRLPYWIAKTQLTPVTYKIRYYKSRWGSCNSKQQLTFNSLLAMMPDDVIDYIIVHELCHLQHMNHSADFWQLVAQFMPNYDVQKDWIKRHKIGLSVFN</sequence>
<comment type="caution">
    <text evidence="2">The sequence shown here is derived from an EMBL/GenBank/DDBJ whole genome shotgun (WGS) entry which is preliminary data.</text>
</comment>
<dbReference type="EMBL" id="BSSU01000004">
    <property type="protein sequence ID" value="GLX81548.1"/>
    <property type="molecule type" value="Genomic_DNA"/>
</dbReference>
<evidence type="ECO:0000259" key="1">
    <source>
        <dbReference type="Pfam" id="PF01863"/>
    </source>
</evidence>
<evidence type="ECO:0000313" key="3">
    <source>
        <dbReference type="Proteomes" id="UP001157133"/>
    </source>
</evidence>
<evidence type="ECO:0000313" key="2">
    <source>
        <dbReference type="EMBL" id="GLX81548.1"/>
    </source>
</evidence>
<proteinExistence type="predicted"/>
<dbReference type="PANTHER" id="PTHR30399">
    <property type="entry name" value="UNCHARACTERIZED PROTEIN YGJP"/>
    <property type="match status" value="1"/>
</dbReference>
<dbReference type="RefSeq" id="WP_284206880.1">
    <property type="nucleotide sequence ID" value="NZ_BSSU01000004.1"/>
</dbReference>
<keyword evidence="3" id="KW-1185">Reference proteome</keyword>
<name>A0ABQ6H044_9GAMM</name>
<organism evidence="2 3">
    <name type="scientific">Thalassotalea eurytherma</name>
    <dbReference type="NCBI Taxonomy" id="1144278"/>
    <lineage>
        <taxon>Bacteria</taxon>
        <taxon>Pseudomonadati</taxon>
        <taxon>Pseudomonadota</taxon>
        <taxon>Gammaproteobacteria</taxon>
        <taxon>Alteromonadales</taxon>
        <taxon>Colwelliaceae</taxon>
        <taxon>Thalassotalea</taxon>
    </lineage>
</organism>
<dbReference type="InterPro" id="IPR002725">
    <property type="entry name" value="YgjP-like_metallopeptidase"/>
</dbReference>
<dbReference type="PANTHER" id="PTHR30399:SF1">
    <property type="entry name" value="UTP PYROPHOSPHATASE"/>
    <property type="match status" value="1"/>
</dbReference>
<dbReference type="Pfam" id="PF01863">
    <property type="entry name" value="YgjP-like"/>
    <property type="match status" value="1"/>
</dbReference>
<reference evidence="2 3" key="1">
    <citation type="submission" date="2023-03" db="EMBL/GenBank/DDBJ databases">
        <title>Draft genome sequence of Thalassotalea eurytherma JCM 18482T.</title>
        <authorList>
            <person name="Sawabe T."/>
        </authorList>
    </citation>
    <scope>NUCLEOTIDE SEQUENCE [LARGE SCALE GENOMIC DNA]</scope>
    <source>
        <strain evidence="2 3">JCM 18482</strain>
    </source>
</reference>
<dbReference type="CDD" id="cd07344">
    <property type="entry name" value="M48_yhfN_like"/>
    <property type="match status" value="1"/>
</dbReference>
<dbReference type="Gene3D" id="3.30.2010.10">
    <property type="entry name" value="Metalloproteases ('zincins'), catalytic domain"/>
    <property type="match status" value="1"/>
</dbReference>
<protein>
    <recommendedName>
        <fullName evidence="1">YgjP-like metallopeptidase domain-containing protein</fullName>
    </recommendedName>
</protein>
<gene>
    <name evidence="2" type="ORF">theurythT_10000</name>
</gene>
<feature type="domain" description="YgjP-like metallopeptidase" evidence="1">
    <location>
        <begin position="13"/>
        <end position="222"/>
    </location>
</feature>